<dbReference type="EMBL" id="CP025958">
    <property type="protein sequence ID" value="AWM37596.1"/>
    <property type="molecule type" value="Genomic_DNA"/>
</dbReference>
<keyword evidence="2" id="KW-1185">Reference proteome</keyword>
<name>A0A2Z3H203_9BACT</name>
<evidence type="ECO:0000313" key="2">
    <source>
        <dbReference type="Proteomes" id="UP000245802"/>
    </source>
</evidence>
<reference evidence="1 2" key="1">
    <citation type="submission" date="2018-01" db="EMBL/GenBank/DDBJ databases">
        <title>G. obscuriglobus.</title>
        <authorList>
            <person name="Franke J."/>
            <person name="Blomberg W."/>
            <person name="Selmecki A."/>
        </authorList>
    </citation>
    <scope>NUCLEOTIDE SEQUENCE [LARGE SCALE GENOMIC DNA]</scope>
    <source>
        <strain evidence="1 2">DSM 5831</strain>
    </source>
</reference>
<evidence type="ECO:0000313" key="1">
    <source>
        <dbReference type="EMBL" id="AWM37596.1"/>
    </source>
</evidence>
<dbReference type="KEGG" id="gog:C1280_11670"/>
<dbReference type="Proteomes" id="UP000245802">
    <property type="component" value="Chromosome"/>
</dbReference>
<gene>
    <name evidence="1" type="ORF">C1280_11670</name>
</gene>
<proteinExistence type="predicted"/>
<accession>A0A2Z3H203</accession>
<dbReference type="RefSeq" id="WP_010045689.1">
    <property type="nucleotide sequence ID" value="NZ_CP025958.1"/>
</dbReference>
<organism evidence="1 2">
    <name type="scientific">Gemmata obscuriglobus</name>
    <dbReference type="NCBI Taxonomy" id="114"/>
    <lineage>
        <taxon>Bacteria</taxon>
        <taxon>Pseudomonadati</taxon>
        <taxon>Planctomycetota</taxon>
        <taxon>Planctomycetia</taxon>
        <taxon>Gemmatales</taxon>
        <taxon>Gemmataceae</taxon>
        <taxon>Gemmata</taxon>
    </lineage>
</organism>
<dbReference type="AlphaFoldDB" id="A0A2Z3H203"/>
<sequence>MRYLQRALDLAEVRGYLRYPEVLAAHDRVPDWFRALGTDSGVAEFEARHGFQIPAAVRELYASLPLACFLEATIDGEVFLTDLATMIEGDPPPVVHWSAGPHMVFAFHSHSGMVFAAHLAADDPLTHCGFDGDPEPITDEERPPESFSAWVFGAVDGHEARLDYWQGVYEKCRRDPAENARIGGVEWVRSMPGMAQRLG</sequence>
<protein>
    <submittedName>
        <fullName evidence="1">SMI1/KNR4 family protein</fullName>
    </submittedName>
</protein>